<dbReference type="RefSeq" id="WP_160964249.1">
    <property type="nucleotide sequence ID" value="NZ_WVUD01000087.1"/>
</dbReference>
<proteinExistence type="predicted"/>
<comment type="caution">
    <text evidence="1">The sequence shown here is derived from an EMBL/GenBank/DDBJ whole genome shotgun (WGS) entry which is preliminary data.</text>
</comment>
<name>A0A7C9MNG6_9BACT</name>
<protein>
    <submittedName>
        <fullName evidence="1">Uncharacterized protein</fullName>
    </submittedName>
</protein>
<evidence type="ECO:0000313" key="2">
    <source>
        <dbReference type="Proteomes" id="UP000482487"/>
    </source>
</evidence>
<evidence type="ECO:0000313" key="1">
    <source>
        <dbReference type="EMBL" id="MYL85373.1"/>
    </source>
</evidence>
<sequence>MSDEKYTKEQLVALGEKLVARRQKQAEAQKRRREKLQQAGWKNVTLQLPEVRIAEIKKLVALLSKSKSGNYYIAMTDENNKAKIVSEQFTMK</sequence>
<accession>A0A7C9MNG6</accession>
<keyword evidence="2" id="KW-1185">Reference proteome</keyword>
<organism evidence="1 2">
    <name type="scientific">Solidesulfovibrio aerotolerans</name>
    <dbReference type="NCBI Taxonomy" id="295255"/>
    <lineage>
        <taxon>Bacteria</taxon>
        <taxon>Pseudomonadati</taxon>
        <taxon>Thermodesulfobacteriota</taxon>
        <taxon>Desulfovibrionia</taxon>
        <taxon>Desulfovibrionales</taxon>
        <taxon>Desulfovibrionaceae</taxon>
        <taxon>Solidesulfovibrio</taxon>
    </lineage>
</organism>
<dbReference type="Proteomes" id="UP000482487">
    <property type="component" value="Unassembled WGS sequence"/>
</dbReference>
<reference evidence="1 2" key="1">
    <citation type="submission" date="2020-01" db="EMBL/GenBank/DDBJ databases">
        <title>Genome sequence of Desulfovibrio aerotolerans DSM 16695(T).</title>
        <authorList>
            <person name="Karnachuk O."/>
            <person name="Avakyan M."/>
            <person name="Mardanov A."/>
            <person name="Kadnikov V."/>
            <person name="Ravin N."/>
        </authorList>
    </citation>
    <scope>NUCLEOTIDE SEQUENCE [LARGE SCALE GENOMIC DNA]</scope>
    <source>
        <strain evidence="1 2">DSM 16695</strain>
    </source>
</reference>
<gene>
    <name evidence="1" type="ORF">GTA51_19975</name>
</gene>
<dbReference type="AlphaFoldDB" id="A0A7C9MNG6"/>
<dbReference type="EMBL" id="WVUD01000087">
    <property type="protein sequence ID" value="MYL85373.1"/>
    <property type="molecule type" value="Genomic_DNA"/>
</dbReference>